<proteinExistence type="predicted"/>
<keyword evidence="2" id="KW-1185">Reference proteome</keyword>
<protein>
    <submittedName>
        <fullName evidence="1">Uncharacterized protein</fullName>
    </submittedName>
</protein>
<name>A0A177AVV9_9BILA</name>
<dbReference type="EMBL" id="LWCA01001259">
    <property type="protein sequence ID" value="OAF65513.1"/>
    <property type="molecule type" value="Genomic_DNA"/>
</dbReference>
<comment type="caution">
    <text evidence="1">The sequence shown here is derived from an EMBL/GenBank/DDBJ whole genome shotgun (WGS) entry which is preliminary data.</text>
</comment>
<dbReference type="Proteomes" id="UP000078046">
    <property type="component" value="Unassembled WGS sequence"/>
</dbReference>
<organism evidence="1 2">
    <name type="scientific">Intoshia linei</name>
    <dbReference type="NCBI Taxonomy" id="1819745"/>
    <lineage>
        <taxon>Eukaryota</taxon>
        <taxon>Metazoa</taxon>
        <taxon>Spiralia</taxon>
        <taxon>Lophotrochozoa</taxon>
        <taxon>Mesozoa</taxon>
        <taxon>Orthonectida</taxon>
        <taxon>Rhopaluridae</taxon>
        <taxon>Intoshia</taxon>
    </lineage>
</organism>
<gene>
    <name evidence="1" type="ORF">A3Q56_06778</name>
</gene>
<sequence>MTIKLPIEFIKKEYNPKIALETSSKPREHQWIDDKNWHLVEDIESKIKKSQVEWSQYVQNKDQDEVPFYSLHHMPARLVFYIKKLCGIISLVLRDP</sequence>
<evidence type="ECO:0000313" key="1">
    <source>
        <dbReference type="EMBL" id="OAF65513.1"/>
    </source>
</evidence>
<reference evidence="1 2" key="1">
    <citation type="submission" date="2016-04" db="EMBL/GenBank/DDBJ databases">
        <title>The genome of Intoshia linei affirms orthonectids as highly simplified spiralians.</title>
        <authorList>
            <person name="Mikhailov K.V."/>
            <person name="Slusarev G.S."/>
            <person name="Nikitin M.A."/>
            <person name="Logacheva M.D."/>
            <person name="Penin A."/>
            <person name="Aleoshin V."/>
            <person name="Panchin Y.V."/>
        </authorList>
    </citation>
    <scope>NUCLEOTIDE SEQUENCE [LARGE SCALE GENOMIC DNA]</scope>
    <source>
        <strain evidence="1">Intl2013</strain>
        <tissue evidence="1">Whole animal</tissue>
    </source>
</reference>
<dbReference type="AlphaFoldDB" id="A0A177AVV9"/>
<accession>A0A177AVV9</accession>
<evidence type="ECO:0000313" key="2">
    <source>
        <dbReference type="Proteomes" id="UP000078046"/>
    </source>
</evidence>